<protein>
    <submittedName>
        <fullName evidence="3">Serine/threonine protein kinase</fullName>
    </submittedName>
</protein>
<dbReference type="SUPFAM" id="SSF52833">
    <property type="entry name" value="Thioredoxin-like"/>
    <property type="match status" value="1"/>
</dbReference>
<comment type="caution">
    <text evidence="3">The sequence shown here is derived from an EMBL/GenBank/DDBJ whole genome shotgun (WGS) entry which is preliminary data.</text>
</comment>
<dbReference type="AlphaFoldDB" id="A0A3A4KM24"/>
<keyword evidence="1" id="KW-0812">Transmembrane</keyword>
<evidence type="ECO:0000259" key="2">
    <source>
        <dbReference type="Pfam" id="PF13462"/>
    </source>
</evidence>
<keyword evidence="3" id="KW-0808">Transferase</keyword>
<dbReference type="Proteomes" id="UP000266677">
    <property type="component" value="Unassembled WGS sequence"/>
</dbReference>
<keyword evidence="1" id="KW-0472">Membrane</keyword>
<evidence type="ECO:0000313" key="3">
    <source>
        <dbReference type="EMBL" id="RJO75086.1"/>
    </source>
</evidence>
<evidence type="ECO:0000256" key="1">
    <source>
        <dbReference type="SAM" id="Phobius"/>
    </source>
</evidence>
<dbReference type="InterPro" id="IPR012336">
    <property type="entry name" value="Thioredoxin-like_fold"/>
</dbReference>
<sequence length="232" mass="24656">MSSKTTYALGGVAVALIALIVIVALRWGRDEPSIRDDGYGPVRELSVHSSLRDGVIQLGRDNAGKTIDIYEDPLCPACGTLERIHGQEIAQKMDEGKLAVRYHLLNFLDKRSSSKDYSTRAIAANECVAEGGSGPVYSKFHQQMFTGKQPKEGGADLNNAQIADIARDAGAPEPVVHCVASGAKVAAAKTDADTALTALQGVIGPNAGTPTILDAGNKVDWQDSEWVNLLTR</sequence>
<dbReference type="OrthoDB" id="117402at2"/>
<dbReference type="Gene3D" id="3.40.30.10">
    <property type="entry name" value="Glutaredoxin"/>
    <property type="match status" value="1"/>
</dbReference>
<keyword evidence="3" id="KW-0418">Kinase</keyword>
<feature type="domain" description="Thioredoxin-like fold" evidence="2">
    <location>
        <begin position="56"/>
        <end position="223"/>
    </location>
</feature>
<proteinExistence type="predicted"/>
<gene>
    <name evidence="3" type="ORF">D5S18_17045</name>
</gene>
<organism evidence="3 4">
    <name type="scientific">Nocardia panacis</name>
    <dbReference type="NCBI Taxonomy" id="2340916"/>
    <lineage>
        <taxon>Bacteria</taxon>
        <taxon>Bacillati</taxon>
        <taxon>Actinomycetota</taxon>
        <taxon>Actinomycetes</taxon>
        <taxon>Mycobacteriales</taxon>
        <taxon>Nocardiaceae</taxon>
        <taxon>Nocardia</taxon>
    </lineage>
</organism>
<evidence type="ECO:0000313" key="4">
    <source>
        <dbReference type="Proteomes" id="UP000266677"/>
    </source>
</evidence>
<keyword evidence="1" id="KW-1133">Transmembrane helix</keyword>
<dbReference type="EMBL" id="QZFU01000019">
    <property type="protein sequence ID" value="RJO75086.1"/>
    <property type="molecule type" value="Genomic_DNA"/>
</dbReference>
<feature type="transmembrane region" description="Helical" evidence="1">
    <location>
        <begin position="6"/>
        <end position="25"/>
    </location>
</feature>
<dbReference type="CDD" id="cd02972">
    <property type="entry name" value="DsbA_family"/>
    <property type="match status" value="1"/>
</dbReference>
<keyword evidence="4" id="KW-1185">Reference proteome</keyword>
<keyword evidence="3" id="KW-0723">Serine/threonine-protein kinase</keyword>
<dbReference type="GO" id="GO:0004674">
    <property type="term" value="F:protein serine/threonine kinase activity"/>
    <property type="evidence" value="ECO:0007669"/>
    <property type="project" value="UniProtKB-KW"/>
</dbReference>
<name>A0A3A4KM24_9NOCA</name>
<reference evidence="3 4" key="1">
    <citation type="submission" date="2018-09" db="EMBL/GenBank/DDBJ databases">
        <title>YIM PH21274 draft genome.</title>
        <authorList>
            <person name="Miao C."/>
        </authorList>
    </citation>
    <scope>NUCLEOTIDE SEQUENCE [LARGE SCALE GENOMIC DNA]</scope>
    <source>
        <strain evidence="3 4">YIM PH 21724</strain>
    </source>
</reference>
<accession>A0A3A4KM24</accession>
<dbReference type="Pfam" id="PF13462">
    <property type="entry name" value="Thioredoxin_4"/>
    <property type="match status" value="1"/>
</dbReference>
<dbReference type="InterPro" id="IPR036249">
    <property type="entry name" value="Thioredoxin-like_sf"/>
</dbReference>